<dbReference type="PANTHER" id="PTHR23076:SF37">
    <property type="entry name" value="ATP-DEPENDENT ZINC METALLOPROTEASE FTSH 4, MITOCHONDRIAL"/>
    <property type="match status" value="1"/>
</dbReference>
<dbReference type="Proteomes" id="UP000002222">
    <property type="component" value="Chromosome"/>
</dbReference>
<dbReference type="Pfam" id="PF01434">
    <property type="entry name" value="Peptidase_M41"/>
    <property type="match status" value="1"/>
</dbReference>
<organism evidence="2 3">
    <name type="scientific">Sulfurospirillum deleyianum (strain ATCC 51133 / DSM 6946 / 5175)</name>
    <dbReference type="NCBI Taxonomy" id="525898"/>
    <lineage>
        <taxon>Bacteria</taxon>
        <taxon>Pseudomonadati</taxon>
        <taxon>Campylobacterota</taxon>
        <taxon>Epsilonproteobacteria</taxon>
        <taxon>Campylobacterales</taxon>
        <taxon>Sulfurospirillaceae</taxon>
        <taxon>Sulfurospirillum</taxon>
    </lineage>
</organism>
<dbReference type="GO" id="GO:0006508">
    <property type="term" value="P:proteolysis"/>
    <property type="evidence" value="ECO:0007669"/>
    <property type="project" value="InterPro"/>
</dbReference>
<dbReference type="HOGENOM" id="CLU_356738_0_0_7"/>
<evidence type="ECO:0000313" key="2">
    <source>
        <dbReference type="EMBL" id="ACZ12856.1"/>
    </source>
</evidence>
<dbReference type="GO" id="GO:0004176">
    <property type="term" value="F:ATP-dependent peptidase activity"/>
    <property type="evidence" value="ECO:0007669"/>
    <property type="project" value="InterPro"/>
</dbReference>
<reference evidence="3" key="1">
    <citation type="submission" date="2009-11" db="EMBL/GenBank/DDBJ databases">
        <title>The complete genome of Sulfurospirillum deleyianum DSM 6946.</title>
        <authorList>
            <consortium name="US DOE Joint Genome Institute (JGI-PGF)"/>
            <person name="Lucas S."/>
            <person name="Copeland A."/>
            <person name="Lapidus A."/>
            <person name="Glavina del Rio T."/>
            <person name="Dalin E."/>
            <person name="Tice H."/>
            <person name="Bruce D."/>
            <person name="Goodwin L."/>
            <person name="Pitluck S."/>
            <person name="Kyrpides N."/>
            <person name="Mavromatis K."/>
            <person name="Ivanova N."/>
            <person name="Ovchinnikova G."/>
            <person name="Munk A.C."/>
            <person name="Lu M."/>
            <person name="Brettin T."/>
            <person name="Detter J.C."/>
            <person name="Han C."/>
            <person name="Tapia R."/>
            <person name="Larimer F."/>
            <person name="Land M."/>
            <person name="Hauser L."/>
            <person name="Markowitz V."/>
            <person name="Cheng J.F."/>
            <person name="Hugenholtz P."/>
            <person name="Woyke T."/>
            <person name="Wu D."/>
            <person name="Aumann P."/>
            <person name="Schneider S."/>
            <person name="Lang E."/>
            <person name="Spring S."/>
            <person name="Klenk H.P."/>
            <person name="Eisen J.A."/>
        </authorList>
    </citation>
    <scope>NUCLEOTIDE SEQUENCE [LARGE SCALE GENOMIC DNA]</scope>
    <source>
        <strain evidence="3">ATCC 51133 / DSM 6946 / 5175</strain>
    </source>
</reference>
<dbReference type="eggNOG" id="COG0542">
    <property type="taxonomic scope" value="Bacteria"/>
</dbReference>
<dbReference type="GO" id="GO:0016887">
    <property type="term" value="F:ATP hydrolysis activity"/>
    <property type="evidence" value="ECO:0007669"/>
    <property type="project" value="InterPro"/>
</dbReference>
<dbReference type="SUPFAM" id="SSF52540">
    <property type="entry name" value="P-loop containing nucleoside triphosphate hydrolases"/>
    <property type="match status" value="2"/>
</dbReference>
<dbReference type="KEGG" id="sdl:Sdel_1841"/>
<dbReference type="InterPro" id="IPR003593">
    <property type="entry name" value="AAA+_ATPase"/>
</dbReference>
<dbReference type="Gene3D" id="1.10.8.60">
    <property type="match status" value="1"/>
</dbReference>
<feature type="domain" description="AAA+ ATPase" evidence="1">
    <location>
        <begin position="405"/>
        <end position="533"/>
    </location>
</feature>
<dbReference type="SMART" id="SM00382">
    <property type="entry name" value="AAA"/>
    <property type="match status" value="1"/>
</dbReference>
<gene>
    <name evidence="2" type="ordered locus">Sdel_1841</name>
</gene>
<keyword evidence="3" id="KW-1185">Reference proteome</keyword>
<proteinExistence type="predicted"/>
<protein>
    <submittedName>
        <fullName evidence="2">AAA ATPase central domain protein</fullName>
    </submittedName>
</protein>
<reference evidence="2 3" key="2">
    <citation type="journal article" date="2010" name="Stand. Genomic Sci.">
        <title>Complete genome sequence of Sulfurospirillum deleyianum type strain (5175).</title>
        <authorList>
            <person name="Sikorski J."/>
            <person name="Lapidus A."/>
            <person name="Copeland A."/>
            <person name="Glavina Del Rio T."/>
            <person name="Nolan M."/>
            <person name="Lucas S."/>
            <person name="Chen F."/>
            <person name="Tice H."/>
            <person name="Cheng J.F."/>
            <person name="Saunders E."/>
            <person name="Bruce D."/>
            <person name="Goodwin L."/>
            <person name="Pitluck S."/>
            <person name="Ovchinnikova G."/>
            <person name="Pati A."/>
            <person name="Ivanova N."/>
            <person name="Mavromatis K."/>
            <person name="Chen A."/>
            <person name="Palaniappan K."/>
            <person name="Chain P."/>
            <person name="Land M."/>
            <person name="Hauser L."/>
            <person name="Chang Y.J."/>
            <person name="Jeffries C.D."/>
            <person name="Brettin T."/>
            <person name="Detter J.C."/>
            <person name="Han C."/>
            <person name="Rohde M."/>
            <person name="Lang E."/>
            <person name="Spring S."/>
            <person name="Goker M."/>
            <person name="Bristow J."/>
            <person name="Eisen J.A."/>
            <person name="Markowitz V."/>
            <person name="Hugenholtz P."/>
            <person name="Kyrpides N.C."/>
            <person name="Klenk H.P."/>
        </authorList>
    </citation>
    <scope>NUCLEOTIDE SEQUENCE [LARGE SCALE GENOMIC DNA]</scope>
    <source>
        <strain evidence="3">ATCC 51133 / DSM 6946 / 5175</strain>
    </source>
</reference>
<dbReference type="PANTHER" id="PTHR23076">
    <property type="entry name" value="METALLOPROTEASE M41 FTSH"/>
    <property type="match status" value="1"/>
</dbReference>
<dbReference type="GO" id="GO:0004222">
    <property type="term" value="F:metalloendopeptidase activity"/>
    <property type="evidence" value="ECO:0007669"/>
    <property type="project" value="InterPro"/>
</dbReference>
<dbReference type="Gene3D" id="1.20.58.760">
    <property type="entry name" value="Peptidase M41"/>
    <property type="match status" value="1"/>
</dbReference>
<dbReference type="OrthoDB" id="5372166at2"/>
<sequence length="806" mass="91269">MQEEKNYHILSLKLEESLKSSLFDQDFAIEMVAKHLVEMPFFHSKIRALFTFMGVPNCGKRYMAELLLKADARLESFQAFQMDQYNDVLSSEEPLSLSLENDVVAFVEAHPKALLFFEDIDKADIQAQLALYMLFSDVKKAPVDFSEVVVVMSTTRLSGLLKRADLQTLFRHDPLQAHTFLMERFAQEEIILNGNKERVFNAKLLSLLNEGTLIPFNPLSLTALIKIGAHSLHTLSYQFNQQSGVQMEYKNIDTFISLLTLSLAPYLNARYIQTKLPETLFNGVYALLKQHPKVTHITYNVSLKAKAFVRDALRNQPLLLKKIGKQQWRISLEWSLHVKGDKANYTLKHAFYTKEQLHVNTQDALCISEVTFQDIAGQERVKEALREVLTLFKEPERLKHFSMLPPKGMILYGPAGMGKKLLARAFAHEADMPYIVLRDADLFDGAKIRKAYAQAYSSAPAIVILEDIDVQGITSGVISTMNVAPVIEEIDAITQSFETPLFTIVTIAQKDDIPDALIKTGRLDICIEVPKLDMQARRFFIEEILKMPHDATIDVDRVVRYISGMGGDALKRIGQEAALFAARKGFKEISEEMLLEQINVIKYGAKLENKQIRDIEMSMTKTAYHEAGHAVLSYVLTPMIKIEQVTVAPRSDALGFVSFHHDDYIDAISKKELFSNICILLAGRIAKMERFGQGGMESGAMNDLEVATMQAYAAIALFGMDDELGYINVSGIESEYDKELLSKKIEERLLVWMKNAQTQTEKEVKRLWPAIEAVALALLQKEMIDGMELKNIIEAKLTDEMKKREK</sequence>
<evidence type="ECO:0000313" key="3">
    <source>
        <dbReference type="Proteomes" id="UP000002222"/>
    </source>
</evidence>
<dbReference type="STRING" id="525898.Sdel_1841"/>
<dbReference type="EMBL" id="CP001816">
    <property type="protein sequence ID" value="ACZ12856.1"/>
    <property type="molecule type" value="Genomic_DNA"/>
</dbReference>
<dbReference type="InterPro" id="IPR000642">
    <property type="entry name" value="Peptidase_M41"/>
</dbReference>
<dbReference type="InterPro" id="IPR003959">
    <property type="entry name" value="ATPase_AAA_core"/>
</dbReference>
<dbReference type="eggNOG" id="COG0465">
    <property type="taxonomic scope" value="Bacteria"/>
</dbReference>
<dbReference type="GO" id="GO:0045037">
    <property type="term" value="P:protein import into chloroplast stroma"/>
    <property type="evidence" value="ECO:0007669"/>
    <property type="project" value="TreeGrafter"/>
</dbReference>
<dbReference type="InterPro" id="IPR037219">
    <property type="entry name" value="Peptidase_M41-like"/>
</dbReference>
<dbReference type="Gene3D" id="3.40.50.300">
    <property type="entry name" value="P-loop containing nucleotide triphosphate hydrolases"/>
    <property type="match status" value="2"/>
</dbReference>
<dbReference type="AlphaFoldDB" id="D1B436"/>
<accession>D1B436</accession>
<name>D1B436_SULD5</name>
<evidence type="ECO:0000259" key="1">
    <source>
        <dbReference type="SMART" id="SM00382"/>
    </source>
</evidence>
<dbReference type="Pfam" id="PF00004">
    <property type="entry name" value="AAA"/>
    <property type="match status" value="1"/>
</dbReference>
<dbReference type="InterPro" id="IPR027417">
    <property type="entry name" value="P-loop_NTPase"/>
</dbReference>
<dbReference type="GO" id="GO:0005524">
    <property type="term" value="F:ATP binding"/>
    <property type="evidence" value="ECO:0007669"/>
    <property type="project" value="InterPro"/>
</dbReference>
<dbReference type="RefSeq" id="WP_012857604.1">
    <property type="nucleotide sequence ID" value="NC_013512.1"/>
</dbReference>
<dbReference type="SUPFAM" id="SSF140990">
    <property type="entry name" value="FtsH protease domain-like"/>
    <property type="match status" value="1"/>
</dbReference>